<dbReference type="AlphaFoldDB" id="A0A9P0DRY1"/>
<evidence type="ECO:0000256" key="1">
    <source>
        <dbReference type="SAM" id="MobiDB-lite"/>
    </source>
</evidence>
<reference evidence="2" key="2">
    <citation type="submission" date="2022-10" db="EMBL/GenBank/DDBJ databases">
        <authorList>
            <consortium name="ENA_rothamsted_submissions"/>
            <consortium name="culmorum"/>
            <person name="King R."/>
        </authorList>
    </citation>
    <scope>NUCLEOTIDE SEQUENCE</scope>
</reference>
<evidence type="ECO:0000313" key="3">
    <source>
        <dbReference type="Proteomes" id="UP001153737"/>
    </source>
</evidence>
<proteinExistence type="predicted"/>
<dbReference type="OrthoDB" id="6769799at2759"/>
<dbReference type="EMBL" id="OU896711">
    <property type="protein sequence ID" value="CAH1171203.1"/>
    <property type="molecule type" value="Genomic_DNA"/>
</dbReference>
<keyword evidence="3" id="KW-1185">Reference proteome</keyword>
<dbReference type="Proteomes" id="UP001153737">
    <property type="component" value="Chromosome 5"/>
</dbReference>
<feature type="region of interest" description="Disordered" evidence="1">
    <location>
        <begin position="19"/>
        <end position="62"/>
    </location>
</feature>
<evidence type="ECO:0000313" key="2">
    <source>
        <dbReference type="EMBL" id="CAH1171203.1"/>
    </source>
</evidence>
<organism evidence="2 3">
    <name type="scientific">Phaedon cochleariae</name>
    <name type="common">Mustard beetle</name>
    <dbReference type="NCBI Taxonomy" id="80249"/>
    <lineage>
        <taxon>Eukaryota</taxon>
        <taxon>Metazoa</taxon>
        <taxon>Ecdysozoa</taxon>
        <taxon>Arthropoda</taxon>
        <taxon>Hexapoda</taxon>
        <taxon>Insecta</taxon>
        <taxon>Pterygota</taxon>
        <taxon>Neoptera</taxon>
        <taxon>Endopterygota</taxon>
        <taxon>Coleoptera</taxon>
        <taxon>Polyphaga</taxon>
        <taxon>Cucujiformia</taxon>
        <taxon>Chrysomeloidea</taxon>
        <taxon>Chrysomelidae</taxon>
        <taxon>Chrysomelinae</taxon>
        <taxon>Chrysomelini</taxon>
        <taxon>Phaedon</taxon>
    </lineage>
</organism>
<evidence type="ECO:0008006" key="4">
    <source>
        <dbReference type="Google" id="ProtNLM"/>
    </source>
</evidence>
<feature type="compositionally biased region" description="Basic and acidic residues" evidence="1">
    <location>
        <begin position="26"/>
        <end position="52"/>
    </location>
</feature>
<accession>A0A9P0DRY1</accession>
<gene>
    <name evidence="2" type="ORF">PHAECO_LOCUS9732</name>
</gene>
<reference evidence="2" key="1">
    <citation type="submission" date="2022-01" db="EMBL/GenBank/DDBJ databases">
        <authorList>
            <person name="King R."/>
        </authorList>
    </citation>
    <scope>NUCLEOTIDE SEQUENCE</scope>
</reference>
<protein>
    <recommendedName>
        <fullName evidence="4">Capsid protein</fullName>
    </recommendedName>
</protein>
<name>A0A9P0DRY1_PHACE</name>
<sequence>MDTKFKTDSTPNAVSEVIETQINNVRDLDSETSRPRIEKSRPLETKGKIEHKPKSKPAKESSSLSTILKPYLRTPLTGNPFQEISTFFPSAYNMYYIVHIMDDILRKNIYFRRQEDAWHPFISRLYFGIVFYIQTLRAELKSGIISPAHRRFLTKFLRDYPPETLPIPGPLTSTFEALDCSTPPNSLVGLVTPQVPKTLVALRARQLFITDEGHSGLLAVPYIPGILGFINKMLTAANADQVPDYTVTQGFDDTVERTLNGSIFAPGAWTPVQRTTLLLPGMLYSPETNRDIDATFYNYGKRLNLPVPAAEDLISSLPHFLYLNRDNTWFGKIVQIMGTYSTYFRASSSLAECSAKFTASPLIISEYTKTSAQTAALNPLNTLTHAFPNQGVFTFECSHKTYETSLPPAATMVAQSAKLNVMTQLPNLGNFSLLGHFNVSRHGPYWTRTPYHQTSAKEETWKSIGSIVSEKYALSRPRPPRD</sequence>